<organism evidence="5 6">
    <name type="scientific">Acetobacteroides hydrogenigenes</name>
    <dbReference type="NCBI Taxonomy" id="979970"/>
    <lineage>
        <taxon>Bacteria</taxon>
        <taxon>Pseudomonadati</taxon>
        <taxon>Bacteroidota</taxon>
        <taxon>Bacteroidia</taxon>
        <taxon>Bacteroidales</taxon>
        <taxon>Rikenellaceae</taxon>
        <taxon>Acetobacteroides</taxon>
    </lineage>
</organism>
<dbReference type="InterPro" id="IPR052700">
    <property type="entry name" value="Carb_kinase_PfkB-like"/>
</dbReference>
<dbReference type="EMBL" id="SLWB01000001">
    <property type="protein sequence ID" value="TCN73295.1"/>
    <property type="molecule type" value="Genomic_DNA"/>
</dbReference>
<dbReference type="InterPro" id="IPR011611">
    <property type="entry name" value="PfkB_dom"/>
</dbReference>
<dbReference type="SUPFAM" id="SSF53613">
    <property type="entry name" value="Ribokinase-like"/>
    <property type="match status" value="1"/>
</dbReference>
<accession>A0A4R2F1R2</accession>
<dbReference type="GO" id="GO:0016301">
    <property type="term" value="F:kinase activity"/>
    <property type="evidence" value="ECO:0007669"/>
    <property type="project" value="UniProtKB-KW"/>
</dbReference>
<dbReference type="OrthoDB" id="9813569at2"/>
<dbReference type="PANTHER" id="PTHR43320">
    <property type="entry name" value="SUGAR KINASE"/>
    <property type="match status" value="1"/>
</dbReference>
<evidence type="ECO:0000256" key="1">
    <source>
        <dbReference type="ARBA" id="ARBA00010688"/>
    </source>
</evidence>
<evidence type="ECO:0000313" key="5">
    <source>
        <dbReference type="EMBL" id="TCN73295.1"/>
    </source>
</evidence>
<evidence type="ECO:0000313" key="6">
    <source>
        <dbReference type="Proteomes" id="UP000294830"/>
    </source>
</evidence>
<feature type="domain" description="Carbohydrate kinase PfkB" evidence="4">
    <location>
        <begin position="46"/>
        <end position="307"/>
    </location>
</feature>
<dbReference type="Proteomes" id="UP000294830">
    <property type="component" value="Unassembled WGS sequence"/>
</dbReference>
<dbReference type="Gene3D" id="3.40.1190.20">
    <property type="match status" value="1"/>
</dbReference>
<keyword evidence="3 5" id="KW-0418">Kinase</keyword>
<evidence type="ECO:0000256" key="2">
    <source>
        <dbReference type="ARBA" id="ARBA00022679"/>
    </source>
</evidence>
<reference evidence="5 6" key="1">
    <citation type="submission" date="2019-03" db="EMBL/GenBank/DDBJ databases">
        <title>Genomic Encyclopedia of Archaeal and Bacterial Type Strains, Phase II (KMG-II): from individual species to whole genera.</title>
        <authorList>
            <person name="Goeker M."/>
        </authorList>
    </citation>
    <scope>NUCLEOTIDE SEQUENCE [LARGE SCALE GENOMIC DNA]</scope>
    <source>
        <strain evidence="5 6">RL-C</strain>
    </source>
</reference>
<name>A0A4R2F1R2_9BACT</name>
<sequence length="327" mass="35445">MASVLGLGNALVDILCGVPNDDFLNQFDLPKGSMQLIDENTALKISRHVKEYELRKAPGGSAANTINGLSKLGVKTGFIGKIGRDEIGEFFKADMIRSGIAPMLTAGKAPSGRALVFVTPDSERTFATYLGAAIELVPEELDEKEFKGYGYFHIEGYLVQNHELVRQAVKIAKKHGLKITLDLASYNVVEQNMEFLDEIIRDYVDIVFANQDEAKAFTGLDPEGALSELAGLCDIAVVKVGRKGSLIQRGTEVHKIGIIDATPLDKTGAGDLYASGFIYGLINKYPLGICGEIGSILSGKVIEVIGPKMDDHIWESIKEMISKVVPK</sequence>
<dbReference type="Pfam" id="PF00294">
    <property type="entry name" value="PfkB"/>
    <property type="match status" value="1"/>
</dbReference>
<keyword evidence="2" id="KW-0808">Transferase</keyword>
<dbReference type="AlphaFoldDB" id="A0A4R2F1R2"/>
<dbReference type="CDD" id="cd01168">
    <property type="entry name" value="adenosine_kinase"/>
    <property type="match status" value="1"/>
</dbReference>
<dbReference type="Gene3D" id="3.30.1110.10">
    <property type="match status" value="1"/>
</dbReference>
<keyword evidence="6" id="KW-1185">Reference proteome</keyword>
<dbReference type="PANTHER" id="PTHR43320:SF3">
    <property type="entry name" value="CARBOHYDRATE KINASE PFKB DOMAIN-CONTAINING PROTEIN"/>
    <property type="match status" value="1"/>
</dbReference>
<gene>
    <name evidence="5" type="ORF">CLV25_101518</name>
</gene>
<evidence type="ECO:0000259" key="4">
    <source>
        <dbReference type="Pfam" id="PF00294"/>
    </source>
</evidence>
<protein>
    <submittedName>
        <fullName evidence="5">Sugar/nucleoside kinase (Ribokinase family)</fullName>
    </submittedName>
</protein>
<comment type="caution">
    <text evidence="5">The sequence shown here is derived from an EMBL/GenBank/DDBJ whole genome shotgun (WGS) entry which is preliminary data.</text>
</comment>
<dbReference type="RefSeq" id="WP_131838065.1">
    <property type="nucleotide sequence ID" value="NZ_SLWB01000001.1"/>
</dbReference>
<comment type="similarity">
    <text evidence="1">Belongs to the carbohydrate kinase PfkB family.</text>
</comment>
<proteinExistence type="inferred from homology"/>
<evidence type="ECO:0000256" key="3">
    <source>
        <dbReference type="ARBA" id="ARBA00022777"/>
    </source>
</evidence>
<dbReference type="InterPro" id="IPR029056">
    <property type="entry name" value="Ribokinase-like"/>
</dbReference>